<reference evidence="3" key="1">
    <citation type="submission" date="2009-10" db="EMBL/GenBank/DDBJ databases">
        <title>Complete sequence of Bacillus selenitireducens MLS10.</title>
        <authorList>
            <consortium name="US DOE Joint Genome Institute"/>
            <person name="Lucas S."/>
            <person name="Copeland A."/>
            <person name="Lapidus A."/>
            <person name="Glavina del Rio T."/>
            <person name="Dalin E."/>
            <person name="Tice H."/>
            <person name="Bruce D."/>
            <person name="Goodwin L."/>
            <person name="Pitluck S."/>
            <person name="Sims D."/>
            <person name="Brettin T."/>
            <person name="Detter J.C."/>
            <person name="Han C."/>
            <person name="Larimer F."/>
            <person name="Land M."/>
            <person name="Hauser L."/>
            <person name="Kyrpides N."/>
            <person name="Ovchinnikova G."/>
            <person name="Stolz J."/>
        </authorList>
    </citation>
    <scope>NUCLEOTIDE SEQUENCE [LARGE SCALE GENOMIC DNA]</scope>
    <source>
        <strain evidence="3">MLS10</strain>
    </source>
</reference>
<organism evidence="3 4">
    <name type="scientific">Bacillus selenitireducens (strain ATCC 700615 / DSM 15326 / MLS10)</name>
    <dbReference type="NCBI Taxonomy" id="439292"/>
    <lineage>
        <taxon>Bacteria</taxon>
        <taxon>Bacillati</taxon>
        <taxon>Bacillota</taxon>
        <taxon>Bacilli</taxon>
        <taxon>Bacillales</taxon>
        <taxon>Bacillaceae</taxon>
        <taxon>Salisediminibacterium</taxon>
    </lineage>
</organism>
<accession>D6XW47</accession>
<name>D6XW47_BACIE</name>
<dbReference type="SUPFAM" id="SSF53335">
    <property type="entry name" value="S-adenosyl-L-methionine-dependent methyltransferases"/>
    <property type="match status" value="1"/>
</dbReference>
<keyword evidence="2" id="KW-0808">Transferase</keyword>
<dbReference type="RefSeq" id="WP_013173223.1">
    <property type="nucleotide sequence ID" value="NC_014219.1"/>
</dbReference>
<dbReference type="InterPro" id="IPR029063">
    <property type="entry name" value="SAM-dependent_MTases_sf"/>
</dbReference>
<dbReference type="InterPro" id="IPR038375">
    <property type="entry name" value="NDUFAF7_sf"/>
</dbReference>
<dbReference type="PANTHER" id="PTHR12049">
    <property type="entry name" value="PROTEIN ARGININE METHYLTRANSFERASE NDUFAF7, MITOCHONDRIAL"/>
    <property type="match status" value="1"/>
</dbReference>
<evidence type="ECO:0000313" key="4">
    <source>
        <dbReference type="Proteomes" id="UP000000271"/>
    </source>
</evidence>
<keyword evidence="4" id="KW-1185">Reference proteome</keyword>
<sequence>MKEFIQVLKKKTASDGPWRFYDFMDTALYDDEVGYYTVEKTKLGKEGDFYTSNHVHPVFPQVTGRFFADVFTSTDVDTKITEAGAGDGRFALEVLRYFEEHHPNQFRLLTYCIIESSPSHCQQIEEKTEAYADKVRLYSSLQDYFKQEGDIKGILYSNELFDAMPVHLVERREDGWDEILVEYDGDKLFEKKVPCSDTLLLNWLEAFGPELETGYRTEINPDMRHWLQNSLSGNEPVFIMTVDYGYRNEEYRHPQRKDGSIRGYRKHELIPDPLETPGKMDLTSHIQWDAYDAVLKKLGFQHLAHHRQDQFLLKAGIFKFLRKPGEINPFSDEFKQNRAIQSLVTPDGISGSFQVDLKYRHISFKKKLNLFTEDPYTME</sequence>
<evidence type="ECO:0008006" key="5">
    <source>
        <dbReference type="Google" id="ProtNLM"/>
    </source>
</evidence>
<dbReference type="KEGG" id="bse:Bsel_2298"/>
<dbReference type="HOGENOM" id="CLU_024840_1_1_9"/>
<dbReference type="eggNOG" id="COG1565">
    <property type="taxonomic scope" value="Bacteria"/>
</dbReference>
<dbReference type="GO" id="GO:0035243">
    <property type="term" value="F:protein-arginine omega-N symmetric methyltransferase activity"/>
    <property type="evidence" value="ECO:0007669"/>
    <property type="project" value="TreeGrafter"/>
</dbReference>
<dbReference type="InterPro" id="IPR003788">
    <property type="entry name" value="NDUFAF7"/>
</dbReference>
<dbReference type="STRING" id="439292.Bsel_2298"/>
<dbReference type="Pfam" id="PF02636">
    <property type="entry name" value="Methyltransf_28"/>
    <property type="match status" value="1"/>
</dbReference>
<dbReference type="EMBL" id="CP001791">
    <property type="protein sequence ID" value="ADH99801.1"/>
    <property type="molecule type" value="Genomic_DNA"/>
</dbReference>
<dbReference type="GO" id="GO:0032259">
    <property type="term" value="P:methylation"/>
    <property type="evidence" value="ECO:0007669"/>
    <property type="project" value="UniProtKB-KW"/>
</dbReference>
<dbReference type="Gene3D" id="3.40.50.12710">
    <property type="match status" value="1"/>
</dbReference>
<evidence type="ECO:0000313" key="3">
    <source>
        <dbReference type="EMBL" id="ADH99801.1"/>
    </source>
</evidence>
<keyword evidence="1" id="KW-0489">Methyltransferase</keyword>
<dbReference type="OrthoDB" id="9794208at2"/>
<dbReference type="PANTHER" id="PTHR12049:SF7">
    <property type="entry name" value="PROTEIN ARGININE METHYLTRANSFERASE NDUFAF7, MITOCHONDRIAL"/>
    <property type="match status" value="1"/>
</dbReference>
<dbReference type="Proteomes" id="UP000000271">
    <property type="component" value="Chromosome"/>
</dbReference>
<protein>
    <recommendedName>
        <fullName evidence="5">SAM-dependent methyltransferase</fullName>
    </recommendedName>
</protein>
<proteinExistence type="predicted"/>
<evidence type="ECO:0000256" key="1">
    <source>
        <dbReference type="ARBA" id="ARBA00022603"/>
    </source>
</evidence>
<gene>
    <name evidence="3" type="ordered locus">Bsel_2298</name>
</gene>
<dbReference type="AlphaFoldDB" id="D6XW47"/>
<evidence type="ECO:0000256" key="2">
    <source>
        <dbReference type="ARBA" id="ARBA00022679"/>
    </source>
</evidence>